<feature type="transmembrane region" description="Helical" evidence="1">
    <location>
        <begin position="52"/>
        <end position="79"/>
    </location>
</feature>
<dbReference type="RefSeq" id="WP_045800716.1">
    <property type="nucleotide sequence ID" value="NZ_CP011071.1"/>
</dbReference>
<evidence type="ECO:0000256" key="1">
    <source>
        <dbReference type="SAM" id="Phobius"/>
    </source>
</evidence>
<organism evidence="2 3">
    <name type="scientific">Flagellimonas lutaonensis</name>
    <dbReference type="NCBI Taxonomy" id="516051"/>
    <lineage>
        <taxon>Bacteria</taxon>
        <taxon>Pseudomonadati</taxon>
        <taxon>Bacteroidota</taxon>
        <taxon>Flavobacteriia</taxon>
        <taxon>Flavobacteriales</taxon>
        <taxon>Flavobacteriaceae</taxon>
        <taxon>Flagellimonas</taxon>
    </lineage>
</organism>
<evidence type="ECO:0000313" key="2">
    <source>
        <dbReference type="EMBL" id="AKA33868.1"/>
    </source>
</evidence>
<keyword evidence="3" id="KW-1185">Reference proteome</keyword>
<proteinExistence type="predicted"/>
<keyword evidence="1" id="KW-0812">Transmembrane</keyword>
<evidence type="ECO:0008006" key="4">
    <source>
        <dbReference type="Google" id="ProtNLM"/>
    </source>
</evidence>
<sequence length="126" mass="14111">MLHSKFWQAFFALAPILIGILSIGFWMYFVVNLITNIETAEASGGEVEASMILGNIAWFVIVIMLIILISLSSLVFYIVHAVQNPNLKGNSLLVVWILLFVFVSGIGQLIYWLVEIVGKRNDPKVE</sequence>
<dbReference type="HOGENOM" id="CLU_1979897_0_0_10"/>
<feature type="transmembrane region" description="Helical" evidence="1">
    <location>
        <begin position="6"/>
        <end position="31"/>
    </location>
</feature>
<dbReference type="EMBL" id="CP011071">
    <property type="protein sequence ID" value="AKA33868.1"/>
    <property type="molecule type" value="Genomic_DNA"/>
</dbReference>
<dbReference type="AlphaFoldDB" id="A0A0D5YPR3"/>
<reference evidence="2 3" key="1">
    <citation type="submission" date="2015-03" db="EMBL/GenBank/DDBJ databases">
        <title>Complete genome sequence of Muricauda lutaonensis CC-HSB-11T, isolated from a coastal hot spring.</title>
        <authorList>
            <person name="Kim K.M."/>
        </authorList>
    </citation>
    <scope>NUCLEOTIDE SEQUENCE [LARGE SCALE GENOMIC DNA]</scope>
    <source>
        <strain evidence="2 3">CC-HSB-11</strain>
    </source>
</reference>
<dbReference type="Proteomes" id="UP000032726">
    <property type="component" value="Chromosome"/>
</dbReference>
<name>A0A0D5YPR3_9FLAO</name>
<keyword evidence="1" id="KW-1133">Transmembrane helix</keyword>
<evidence type="ECO:0000313" key="3">
    <source>
        <dbReference type="Proteomes" id="UP000032726"/>
    </source>
</evidence>
<dbReference type="STRING" id="516051.VC82_178"/>
<dbReference type="KEGG" id="mlt:VC82_178"/>
<accession>A0A0D5YPR3</accession>
<keyword evidence="1" id="KW-0472">Membrane</keyword>
<gene>
    <name evidence="2" type="ORF">VC82_178</name>
</gene>
<dbReference type="OrthoDB" id="1444944at2"/>
<protein>
    <recommendedName>
        <fullName evidence="4">Cardiolipin synthase N-terminal domain-containing protein</fullName>
    </recommendedName>
</protein>
<feature type="transmembrane region" description="Helical" evidence="1">
    <location>
        <begin position="91"/>
        <end position="114"/>
    </location>
</feature>